<evidence type="ECO:0000256" key="2">
    <source>
        <dbReference type="SAM" id="SignalP"/>
    </source>
</evidence>
<keyword evidence="2" id="KW-0732">Signal</keyword>
<feature type="signal peptide" evidence="2">
    <location>
        <begin position="1"/>
        <end position="19"/>
    </location>
</feature>
<dbReference type="Pfam" id="PF07182">
    <property type="entry name" value="DUF1402"/>
    <property type="match status" value="1"/>
</dbReference>
<evidence type="ECO:0000313" key="3">
    <source>
        <dbReference type="EMBL" id="MCY0092828.1"/>
    </source>
</evidence>
<dbReference type="InterPro" id="IPR009842">
    <property type="entry name" value="DUF1402"/>
</dbReference>
<accession>A0ABT3YAC6</accession>
<dbReference type="EMBL" id="JAOVZQ010000001">
    <property type="protein sequence ID" value="MCY0092828.1"/>
    <property type="molecule type" value="Genomic_DNA"/>
</dbReference>
<comment type="caution">
    <text evidence="3">The sequence shown here is derived from an EMBL/GenBank/DDBJ whole genome shotgun (WGS) entry which is preliminary data.</text>
</comment>
<organism evidence="3 4">
    <name type="scientific">Hoeflea ulvae</name>
    <dbReference type="NCBI Taxonomy" id="2983764"/>
    <lineage>
        <taxon>Bacteria</taxon>
        <taxon>Pseudomonadati</taxon>
        <taxon>Pseudomonadota</taxon>
        <taxon>Alphaproteobacteria</taxon>
        <taxon>Hyphomicrobiales</taxon>
        <taxon>Rhizobiaceae</taxon>
        <taxon>Hoeflea</taxon>
    </lineage>
</organism>
<feature type="region of interest" description="Disordered" evidence="1">
    <location>
        <begin position="26"/>
        <end position="47"/>
    </location>
</feature>
<evidence type="ECO:0000313" key="4">
    <source>
        <dbReference type="Proteomes" id="UP001081283"/>
    </source>
</evidence>
<sequence>MAISIALTMSLMQVPAGHAAELVPAGNRSATQPDVPGASKRRTKATKSSFDEKYEKIRNLIADDTKLKRKIVNVAGQYKIDPIHIVGALVGEHTYNVDAYDRLQTYYVKAISYAGEKFRFDHDGESVVEFVKRPEFEECDEDWDSARLWTCREDVWEATFRGKKVSGTAFPDDRFGAVFFQPFYAGQTFGLGQLNPLTALIHTDRVNKVSRLRKLSAGNASQVYNAIMEPDSTLAYMAASIAESIENYRDIAGFDISENPGLTATLYNVGNPARRAKELAEENDKRKKRGLKPLLPRENYYGWLVNEHEDELREMIAR</sequence>
<reference evidence="3" key="1">
    <citation type="submission" date="2022-10" db="EMBL/GenBank/DDBJ databases">
        <title>Hoeflea sp. J2-29, isolated from marine algae.</title>
        <authorList>
            <person name="Kristyanto S."/>
            <person name="Kim J.M."/>
            <person name="Jeon C.O."/>
        </authorList>
    </citation>
    <scope>NUCLEOTIDE SEQUENCE</scope>
    <source>
        <strain evidence="3">J2-29</strain>
    </source>
</reference>
<gene>
    <name evidence="3" type="ORF">OEG82_02055</name>
</gene>
<feature type="chain" id="PRO_5046389436" evidence="2">
    <location>
        <begin position="20"/>
        <end position="318"/>
    </location>
</feature>
<name>A0ABT3YAC6_9HYPH</name>
<evidence type="ECO:0000256" key="1">
    <source>
        <dbReference type="SAM" id="MobiDB-lite"/>
    </source>
</evidence>
<dbReference type="Proteomes" id="UP001081283">
    <property type="component" value="Unassembled WGS sequence"/>
</dbReference>
<proteinExistence type="predicted"/>
<keyword evidence="4" id="KW-1185">Reference proteome</keyword>
<protein>
    <submittedName>
        <fullName evidence="3">DUF1402 family protein</fullName>
    </submittedName>
</protein>